<feature type="non-terminal residue" evidence="1">
    <location>
        <position position="177"/>
    </location>
</feature>
<keyword evidence="2" id="KW-1185">Reference proteome</keyword>
<gene>
    <name evidence="1" type="ORF">LTS18_000855</name>
</gene>
<organism evidence="1 2">
    <name type="scientific">Coniosporium uncinatum</name>
    <dbReference type="NCBI Taxonomy" id="93489"/>
    <lineage>
        <taxon>Eukaryota</taxon>
        <taxon>Fungi</taxon>
        <taxon>Dikarya</taxon>
        <taxon>Ascomycota</taxon>
        <taxon>Pezizomycotina</taxon>
        <taxon>Dothideomycetes</taxon>
        <taxon>Dothideomycetes incertae sedis</taxon>
        <taxon>Coniosporium</taxon>
    </lineage>
</organism>
<comment type="caution">
    <text evidence="1">The sequence shown here is derived from an EMBL/GenBank/DDBJ whole genome shotgun (WGS) entry which is preliminary data.</text>
</comment>
<evidence type="ECO:0000313" key="2">
    <source>
        <dbReference type="Proteomes" id="UP001186974"/>
    </source>
</evidence>
<evidence type="ECO:0000313" key="1">
    <source>
        <dbReference type="EMBL" id="KAK3044594.1"/>
    </source>
</evidence>
<reference evidence="1" key="1">
    <citation type="submission" date="2024-09" db="EMBL/GenBank/DDBJ databases">
        <title>Black Yeasts Isolated from many extreme environments.</title>
        <authorList>
            <person name="Coleine C."/>
            <person name="Stajich J.E."/>
            <person name="Selbmann L."/>
        </authorList>
    </citation>
    <scope>NUCLEOTIDE SEQUENCE</scope>
    <source>
        <strain evidence="1">CCFEE 5737</strain>
    </source>
</reference>
<proteinExistence type="predicted"/>
<dbReference type="EMBL" id="JAWDJW010011729">
    <property type="protein sequence ID" value="KAK3044594.1"/>
    <property type="molecule type" value="Genomic_DNA"/>
</dbReference>
<accession>A0ACC3CU72</accession>
<feature type="non-terminal residue" evidence="1">
    <location>
        <position position="1"/>
    </location>
</feature>
<protein>
    <submittedName>
        <fullName evidence="1">Uncharacterized protein</fullName>
    </submittedName>
</protein>
<dbReference type="Proteomes" id="UP001186974">
    <property type="component" value="Unassembled WGS sequence"/>
</dbReference>
<sequence>PGTPYGVPRGHGGSYAPTTHRNRALVLNSPPAQSQIHDVSLRGGDAPASPISSWVMKRDRHNVQLINPAVYDQLSQQRVRDIAESEEKKRQLRAMKEKARLQKHFQHTDDTTSANAYKAPPQIQIEGLQFQVASGGSKLVRLPNQTQSTPKQAKIAGVTFLRSKNGNLYRAGLVKEK</sequence>
<name>A0ACC3CU72_9PEZI</name>